<dbReference type="NCBIfam" id="TIGR00639">
    <property type="entry name" value="PurN"/>
    <property type="match status" value="1"/>
</dbReference>
<keyword evidence="7" id="KW-1185">Reference proteome</keyword>
<evidence type="ECO:0000313" key="7">
    <source>
        <dbReference type="Proteomes" id="UP000438699"/>
    </source>
</evidence>
<dbReference type="GO" id="GO:0006189">
    <property type="term" value="P:'de novo' IMP biosynthetic process"/>
    <property type="evidence" value="ECO:0007669"/>
    <property type="project" value="UniProtKB-UniRule"/>
</dbReference>
<comment type="function">
    <text evidence="4">Catalyzes the transfer of a formyl group from 10-formyltetrahydrofolate to 5-phospho-ribosyl-glycinamide (GAR), producing 5-phospho-ribosyl-N-formylglycinamide (FGAR) and tetrahydrofolate.</text>
</comment>
<dbReference type="PANTHER" id="PTHR43369:SF2">
    <property type="entry name" value="PHOSPHORIBOSYLGLYCINAMIDE FORMYLTRANSFERASE"/>
    <property type="match status" value="1"/>
</dbReference>
<feature type="binding site" evidence="4">
    <location>
        <position position="66"/>
    </location>
    <ligand>
        <name>(6R)-10-formyltetrahydrofolate</name>
        <dbReference type="ChEBI" id="CHEBI:195366"/>
    </ligand>
</feature>
<evidence type="ECO:0000313" key="6">
    <source>
        <dbReference type="EMBL" id="KAB1442964.1"/>
    </source>
</evidence>
<dbReference type="UniPathway" id="UPA00074">
    <property type="reaction ID" value="UER00126"/>
</dbReference>
<dbReference type="EC" id="2.1.2.2" evidence="4"/>
<accession>A0A6N6N4H0</accession>
<comment type="catalytic activity">
    <reaction evidence="4">
        <text>N(1)-(5-phospho-beta-D-ribosyl)glycinamide + (6R)-10-formyltetrahydrofolate = N(2)-formyl-N(1)-(5-phospho-beta-D-ribosyl)glycinamide + (6S)-5,6,7,8-tetrahydrofolate + H(+)</text>
        <dbReference type="Rhea" id="RHEA:15053"/>
        <dbReference type="ChEBI" id="CHEBI:15378"/>
        <dbReference type="ChEBI" id="CHEBI:57453"/>
        <dbReference type="ChEBI" id="CHEBI:143788"/>
        <dbReference type="ChEBI" id="CHEBI:147286"/>
        <dbReference type="ChEBI" id="CHEBI:195366"/>
        <dbReference type="EC" id="2.1.2.2"/>
    </reaction>
</comment>
<dbReference type="Proteomes" id="UP000438699">
    <property type="component" value="Unassembled WGS sequence"/>
</dbReference>
<comment type="caution">
    <text evidence="6">The sequence shown here is derived from an EMBL/GenBank/DDBJ whole genome shotgun (WGS) entry which is preliminary data.</text>
</comment>
<dbReference type="AlphaFoldDB" id="A0A6N6N4H0"/>
<feature type="domain" description="Formyl transferase N-terminal" evidence="5">
    <location>
        <begin position="5"/>
        <end position="187"/>
    </location>
</feature>
<proteinExistence type="inferred from homology"/>
<dbReference type="EMBL" id="WAIE01000001">
    <property type="protein sequence ID" value="KAB1442964.1"/>
    <property type="molecule type" value="Genomic_DNA"/>
</dbReference>
<feature type="active site" description="Proton donor" evidence="4">
    <location>
        <position position="114"/>
    </location>
</feature>
<dbReference type="HAMAP" id="MF_01930">
    <property type="entry name" value="PurN"/>
    <property type="match status" value="1"/>
</dbReference>
<dbReference type="PANTHER" id="PTHR43369">
    <property type="entry name" value="PHOSPHORIBOSYLGLYCINAMIDE FORMYLTRANSFERASE"/>
    <property type="match status" value="1"/>
</dbReference>
<dbReference type="InterPro" id="IPR036477">
    <property type="entry name" value="Formyl_transf_N_sf"/>
</dbReference>
<dbReference type="Gene3D" id="3.40.50.170">
    <property type="entry name" value="Formyl transferase, N-terminal domain"/>
    <property type="match status" value="1"/>
</dbReference>
<gene>
    <name evidence="4" type="primary">purN</name>
    <name evidence="6" type="ORF">F8A88_01440</name>
</gene>
<protein>
    <recommendedName>
        <fullName evidence="4">Phosphoribosylglycinamide formyltransferase</fullName>
        <ecNumber evidence="4">2.1.2.2</ecNumber>
    </recommendedName>
    <alternativeName>
        <fullName evidence="4">5'-phosphoribosylglycinamide transformylase</fullName>
    </alternativeName>
    <alternativeName>
        <fullName evidence="4">GAR transformylase</fullName>
        <shortName evidence="4">GART</shortName>
    </alternativeName>
</protein>
<evidence type="ECO:0000259" key="5">
    <source>
        <dbReference type="Pfam" id="PF00551"/>
    </source>
</evidence>
<comment type="pathway">
    <text evidence="1 4">Purine metabolism; IMP biosynthesis via de novo pathway; N(2)-formyl-N(1)-(5-phospho-D-ribosyl)glycinamide from N(1)-(5-phospho-D-ribosyl)glycinamide (10-formyl THF route): step 1/1.</text>
</comment>
<keyword evidence="2 4" id="KW-0808">Transferase</keyword>
<evidence type="ECO:0000256" key="4">
    <source>
        <dbReference type="HAMAP-Rule" id="MF_01930"/>
    </source>
</evidence>
<name>A0A6N6N4H0_9BACT</name>
<evidence type="ECO:0000256" key="1">
    <source>
        <dbReference type="ARBA" id="ARBA00005054"/>
    </source>
</evidence>
<dbReference type="RefSeq" id="WP_151149159.1">
    <property type="nucleotide sequence ID" value="NZ_WAIE01000001.1"/>
</dbReference>
<evidence type="ECO:0000256" key="2">
    <source>
        <dbReference type="ARBA" id="ARBA00022679"/>
    </source>
</evidence>
<comment type="similarity">
    <text evidence="4">Belongs to the GART family.</text>
</comment>
<dbReference type="Pfam" id="PF00551">
    <property type="entry name" value="Formyl_trans_N"/>
    <property type="match status" value="1"/>
</dbReference>
<sequence>MPLPIAVLVSGGGSNLQSIIDTIEEGVLDAEIKLVVSNRARAFGLERARNHGIPTLVLSHKDYRTREDFDRAMVKAIHDHGVSAPHGAVVMAGFMRIVTHELLAAFPDRVLNIHPALLPSFPGVHGQGDAADYGVKISGCTVHFVDEEMDHGPVIIQAAVPCNAGEDGDELGPRILKLEHRVFPQAINWLAQDRLEIQGRHVHLKVAGIPLADAPRADVEPSCCALVWPPLEEGF</sequence>
<reference evidence="6 7" key="1">
    <citation type="journal article" date="2017" name="Int. J. Syst. Evol. Microbiol.">
        <title>Desulfovibrio senegalensis sp. nov., a mesophilic sulfate reducer isolated from marine sediment.</title>
        <authorList>
            <person name="Thioye A."/>
            <person name="Gam Z.B.A."/>
            <person name="Mbengue M."/>
            <person name="Cayol J.L."/>
            <person name="Joseph-Bartoli M."/>
            <person name="Toure-Kane C."/>
            <person name="Labat M."/>
        </authorList>
    </citation>
    <scope>NUCLEOTIDE SEQUENCE [LARGE SCALE GENOMIC DNA]</scope>
    <source>
        <strain evidence="6 7">DSM 101509</strain>
    </source>
</reference>
<keyword evidence="3 4" id="KW-0658">Purine biosynthesis</keyword>
<dbReference type="SUPFAM" id="SSF53328">
    <property type="entry name" value="Formyltransferase"/>
    <property type="match status" value="1"/>
</dbReference>
<dbReference type="InterPro" id="IPR004607">
    <property type="entry name" value="GART"/>
</dbReference>
<feature type="site" description="Raises pKa of active site His" evidence="4">
    <location>
        <position position="150"/>
    </location>
</feature>
<dbReference type="GO" id="GO:0004644">
    <property type="term" value="F:phosphoribosylglycinamide formyltransferase activity"/>
    <property type="evidence" value="ECO:0007669"/>
    <property type="project" value="UniProtKB-UniRule"/>
</dbReference>
<dbReference type="InterPro" id="IPR002376">
    <property type="entry name" value="Formyl_transf_N"/>
</dbReference>
<feature type="binding site" evidence="4">
    <location>
        <begin position="13"/>
        <end position="15"/>
    </location>
    <ligand>
        <name>N(1)-(5-phospho-beta-D-ribosyl)glycinamide</name>
        <dbReference type="ChEBI" id="CHEBI:143788"/>
    </ligand>
</feature>
<dbReference type="OrthoDB" id="9806170at2"/>
<dbReference type="GO" id="GO:0005829">
    <property type="term" value="C:cytosol"/>
    <property type="evidence" value="ECO:0007669"/>
    <property type="project" value="TreeGrafter"/>
</dbReference>
<feature type="binding site" evidence="4">
    <location>
        <position position="112"/>
    </location>
    <ligand>
        <name>(6R)-10-formyltetrahydrofolate</name>
        <dbReference type="ChEBI" id="CHEBI:195366"/>
    </ligand>
</feature>
<evidence type="ECO:0000256" key="3">
    <source>
        <dbReference type="ARBA" id="ARBA00022755"/>
    </source>
</evidence>
<organism evidence="6 7">
    <name type="scientific">Pseudodesulfovibrio senegalensis</name>
    <dbReference type="NCBI Taxonomy" id="1721087"/>
    <lineage>
        <taxon>Bacteria</taxon>
        <taxon>Pseudomonadati</taxon>
        <taxon>Thermodesulfobacteriota</taxon>
        <taxon>Desulfovibrionia</taxon>
        <taxon>Desulfovibrionales</taxon>
        <taxon>Desulfovibrionaceae</taxon>
    </lineage>
</organism>
<dbReference type="CDD" id="cd08645">
    <property type="entry name" value="FMT_core_GART"/>
    <property type="match status" value="1"/>
</dbReference>
<feature type="binding site" evidence="4">
    <location>
        <begin position="95"/>
        <end position="98"/>
    </location>
    <ligand>
        <name>(6R)-10-formyltetrahydrofolate</name>
        <dbReference type="ChEBI" id="CHEBI:195366"/>
    </ligand>
</feature>